<dbReference type="EMBL" id="FRBW01000002">
    <property type="protein sequence ID" value="SHM29835.1"/>
    <property type="molecule type" value="Genomic_DNA"/>
</dbReference>
<dbReference type="InterPro" id="IPR001647">
    <property type="entry name" value="HTH_TetR"/>
</dbReference>
<dbReference type="SUPFAM" id="SSF46689">
    <property type="entry name" value="Homeodomain-like"/>
    <property type="match status" value="1"/>
</dbReference>
<sequence>MATAKTDEKILSTFLDLLSRHSYEEVSLPLIAEEAGVKLSDLRARFGSRLDLIEAFVAQIDRLVLDDADPEMSDQPARERLFDVLMTRLDHLTPHKQALRTLEKAALCDPGLLLHLNRMAVNSQNWMLAAAGIQIPGVKGKLVTQGLAISFARVVRVWLDEADEGMPRTMSRLDKELDAGEDWLGRLDKAQKMSKPFFRLAGKVACRISGRRSRRRSGSDYGADVTPEPGGEDLAPASA</sequence>
<dbReference type="Gene3D" id="1.10.357.10">
    <property type="entry name" value="Tetracycline Repressor, domain 2"/>
    <property type="match status" value="1"/>
</dbReference>
<evidence type="ECO:0000259" key="4">
    <source>
        <dbReference type="PROSITE" id="PS50977"/>
    </source>
</evidence>
<feature type="DNA-binding region" description="H-T-H motif" evidence="2">
    <location>
        <begin position="27"/>
        <end position="46"/>
    </location>
</feature>
<dbReference type="STRING" id="735517.SAMN05444272_2274"/>
<keyword evidence="6" id="KW-1185">Reference proteome</keyword>
<dbReference type="Proteomes" id="UP000186002">
    <property type="component" value="Unassembled WGS sequence"/>
</dbReference>
<reference evidence="5 6" key="1">
    <citation type="submission" date="2016-11" db="EMBL/GenBank/DDBJ databases">
        <authorList>
            <person name="Jaros S."/>
            <person name="Januszkiewicz K."/>
            <person name="Wedrychowicz H."/>
        </authorList>
    </citation>
    <scope>NUCLEOTIDE SEQUENCE [LARGE SCALE GENOMIC DNA]</scope>
    <source>
        <strain evidence="5 6">DSM 22153</strain>
    </source>
</reference>
<proteinExistence type="predicted"/>
<dbReference type="InterPro" id="IPR009057">
    <property type="entry name" value="Homeodomain-like_sf"/>
</dbReference>
<evidence type="ECO:0000256" key="3">
    <source>
        <dbReference type="SAM" id="MobiDB-lite"/>
    </source>
</evidence>
<accession>A0A1M7HMV5</accession>
<evidence type="ECO:0000256" key="2">
    <source>
        <dbReference type="PROSITE-ProRule" id="PRU00335"/>
    </source>
</evidence>
<feature type="region of interest" description="Disordered" evidence="3">
    <location>
        <begin position="209"/>
        <end position="239"/>
    </location>
</feature>
<feature type="domain" description="HTH tetR-type" evidence="4">
    <location>
        <begin position="4"/>
        <end position="64"/>
    </location>
</feature>
<dbReference type="AlphaFoldDB" id="A0A1M7HMV5"/>
<dbReference type="GO" id="GO:0003677">
    <property type="term" value="F:DNA binding"/>
    <property type="evidence" value="ECO:0007669"/>
    <property type="project" value="UniProtKB-UniRule"/>
</dbReference>
<protein>
    <submittedName>
        <fullName evidence="5">Transcriptional regulator, TetR family</fullName>
    </submittedName>
</protein>
<evidence type="ECO:0000313" key="5">
    <source>
        <dbReference type="EMBL" id="SHM29835.1"/>
    </source>
</evidence>
<dbReference type="OrthoDB" id="7828598at2"/>
<gene>
    <name evidence="5" type="ORF">SAMN05444272_2274</name>
</gene>
<evidence type="ECO:0000256" key="1">
    <source>
        <dbReference type="ARBA" id="ARBA00023125"/>
    </source>
</evidence>
<keyword evidence="1 2" id="KW-0238">DNA-binding</keyword>
<dbReference type="PROSITE" id="PS50977">
    <property type="entry name" value="HTH_TETR_2"/>
    <property type="match status" value="1"/>
</dbReference>
<evidence type="ECO:0000313" key="6">
    <source>
        <dbReference type="Proteomes" id="UP000186002"/>
    </source>
</evidence>
<organism evidence="5 6">
    <name type="scientific">Roseibium suaedae</name>
    <dbReference type="NCBI Taxonomy" id="735517"/>
    <lineage>
        <taxon>Bacteria</taxon>
        <taxon>Pseudomonadati</taxon>
        <taxon>Pseudomonadota</taxon>
        <taxon>Alphaproteobacteria</taxon>
        <taxon>Hyphomicrobiales</taxon>
        <taxon>Stappiaceae</taxon>
        <taxon>Roseibium</taxon>
    </lineage>
</organism>
<name>A0A1M7HMV5_9HYPH</name>
<dbReference type="RefSeq" id="WP_073013118.1">
    <property type="nucleotide sequence ID" value="NZ_FRBW01000002.1"/>
</dbReference>